<accession>A0A812N461</accession>
<sequence length="1396" mass="155210">MGQLSKSSEGTPSESQGYSFHSDSSSVDTLVQRHENRQFLLQRLSVLRQQVRNLEQEVSDIESVVHGLPYVPAQSADTYRRDAALPHFHVAATAGAGGIALPLAVGIVHPLDTVRTTMQAAASSGGFSHSLQSLGWRGLSRGFLLSLAWACPQGAIRMASYEACKETLLDKFYFRPFGIAVSAVAADFASSVVKVPRELITQRMQTGQYKSSWKAVHSIFREDGLTGFFRGYASTASRDTPFMLLLFLSYEQFKSWKIRLTFSQQGPAEIFAPWSDAETVLWGGVSGTLAAWLTTPFDVIKTRIMTSKTSLSFQEAVKGTNGLAGLFRGAAPRSAWWFCVSSVFFASYERLRAVLQQHVEIICGEPQLNADMIENCSPNEIAVLSRAWRLDFGVPSPRRLAQRSENREHLQERQHYVGGREHMYMLDGYVAAVDEEFENRRHNVTPPYGQRPAPREAWPDDHRYHRQEQRPVVVRSDWSEKDTVVARSLDLPKKPCRTKAKMNFPALRDYDYELSGTTAAKGQWQGCNRECDTVVVPEELRFKTAKQDEIITSVARDVEIALAPLERRRDTWCVQRQEASSASAISVALDGSAVFVVDSGGLRRFDLPDLRLTASAAYTGDAAGYADVAAGMGFVVCADVEGNLFRHDAVTCVLQLQRTYQPSVVEHSKRLVASHLDRLSNAVTGLEGGFGGASRLAIGADAVYLGGRDGVVTAYVPGSLTLRARCRLLEGPSCAIIGVRALCLSPYKRLYCAVQSSVHVLTTPGMSQVALLRGGPRVPVFGSVSAVAESRSGDYVFVADVGGPSIHVWGTRSFRWIARVELQPGAETVGSSDTWQPVLHFAWWHPVHVEWLRQYVDYKMLKKVLKLEQDTAVRAFCDLLESELTKVHAFVQRQQDDIWKVVCDGVDILPTNARQNALVSVNTAETMVASIQNFKSYVELNRTAVRKIIKKFDKRFHVRFHEVISIPDSPNLMIDASAISTWLLAPALQCLRLIKTWSGGPQPGDFVERPLRQFSFWAEELRAGAAIARCQIAGGPCATPTDLRLQLICGQDLQCRVRNTFIHVSSNKGGSRLRSHSLPSRLAQREEELNEALPLPPELPVITLEHAMCDRFELQPIPRQLPATCALDYEEQETEADEIQRWEYSTGTYYQHNFYQGADFAVVPDCKAAATILSSPSTMSEVMITTKDSSSTLDHSPKGKGRGKSLQSTASGSRWWMESPEVCPICHFPIRLLPYPPFKLQVAGCDAREPAKLVDGPFMVLQVLSTWNFDVLGHELTVSDIKALDSYMKRCKLGPFRLGRALELLSDPSHEAREELESLRSKARRRLEGLKHIQRVRMNRMDMNPDDEGEETIASPPAVTAETSVRKSRAPRGQAWRHGGSAYPQAKNAARSFGRR</sequence>
<protein>
    <submittedName>
        <fullName evidence="12">SAMC1 protein</fullName>
    </submittedName>
</protein>
<dbReference type="InterPro" id="IPR018108">
    <property type="entry name" value="MCP_transmembrane"/>
</dbReference>
<evidence type="ECO:0000256" key="3">
    <source>
        <dbReference type="ARBA" id="ARBA00022448"/>
    </source>
</evidence>
<keyword evidence="6" id="KW-1133">Transmembrane helix</keyword>
<feature type="repeat" description="Solcar" evidence="8">
    <location>
        <begin position="174"/>
        <end position="256"/>
    </location>
</feature>
<dbReference type="Pfam" id="PF03105">
    <property type="entry name" value="SPX"/>
    <property type="match status" value="1"/>
</dbReference>
<name>A0A812N461_9DINO</name>
<dbReference type="InterPro" id="IPR023395">
    <property type="entry name" value="MCP_dom_sf"/>
</dbReference>
<feature type="repeat" description="Solcar" evidence="8">
    <location>
        <begin position="278"/>
        <end position="354"/>
    </location>
</feature>
<keyword evidence="13" id="KW-1185">Reference proteome</keyword>
<evidence type="ECO:0000313" key="12">
    <source>
        <dbReference type="EMBL" id="CAE7297878.1"/>
    </source>
</evidence>
<organism evidence="12 13">
    <name type="scientific">Symbiodinium necroappetens</name>
    <dbReference type="NCBI Taxonomy" id="1628268"/>
    <lineage>
        <taxon>Eukaryota</taxon>
        <taxon>Sar</taxon>
        <taxon>Alveolata</taxon>
        <taxon>Dinophyceae</taxon>
        <taxon>Suessiales</taxon>
        <taxon>Symbiodiniaceae</taxon>
        <taxon>Symbiodinium</taxon>
    </lineage>
</organism>
<evidence type="ECO:0000256" key="2">
    <source>
        <dbReference type="ARBA" id="ARBA00006375"/>
    </source>
</evidence>
<gene>
    <name evidence="12" type="primary">SAMC1</name>
    <name evidence="12" type="ORF">SNEC2469_LOCUS7329</name>
</gene>
<evidence type="ECO:0000313" key="13">
    <source>
        <dbReference type="Proteomes" id="UP000601435"/>
    </source>
</evidence>
<reference evidence="12" key="1">
    <citation type="submission" date="2021-02" db="EMBL/GenBank/DDBJ databases">
        <authorList>
            <person name="Dougan E. K."/>
            <person name="Rhodes N."/>
            <person name="Thang M."/>
            <person name="Chan C."/>
        </authorList>
    </citation>
    <scope>NUCLEOTIDE SEQUENCE</scope>
</reference>
<feature type="repeat" description="Solcar" evidence="8">
    <location>
        <begin position="88"/>
        <end position="167"/>
    </location>
</feature>
<evidence type="ECO:0000256" key="4">
    <source>
        <dbReference type="ARBA" id="ARBA00022692"/>
    </source>
</evidence>
<evidence type="ECO:0000256" key="10">
    <source>
        <dbReference type="SAM" id="MobiDB-lite"/>
    </source>
</evidence>
<keyword evidence="3" id="KW-0813">Transport</keyword>
<keyword evidence="4 8" id="KW-0812">Transmembrane</keyword>
<dbReference type="Pfam" id="PF00153">
    <property type="entry name" value="Mito_carr"/>
    <property type="match status" value="3"/>
</dbReference>
<keyword evidence="7 8" id="KW-0472">Membrane</keyword>
<feature type="domain" description="SPX" evidence="11">
    <location>
        <begin position="829"/>
        <end position="966"/>
    </location>
</feature>
<evidence type="ECO:0000256" key="5">
    <source>
        <dbReference type="ARBA" id="ARBA00022737"/>
    </source>
</evidence>
<comment type="similarity">
    <text evidence="2">Belongs to the mitochondrial carrier (TC 2.A.29) family.</text>
</comment>
<keyword evidence="9" id="KW-0175">Coiled coil</keyword>
<feature type="coiled-coil region" evidence="9">
    <location>
        <begin position="37"/>
        <end position="64"/>
    </location>
</feature>
<keyword evidence="5" id="KW-0677">Repeat</keyword>
<feature type="region of interest" description="Disordered" evidence="10">
    <location>
        <begin position="1"/>
        <end position="23"/>
    </location>
</feature>
<dbReference type="GO" id="GO:0016020">
    <property type="term" value="C:membrane"/>
    <property type="evidence" value="ECO:0007669"/>
    <property type="project" value="UniProtKB-SubCell"/>
</dbReference>
<evidence type="ECO:0000256" key="1">
    <source>
        <dbReference type="ARBA" id="ARBA00004141"/>
    </source>
</evidence>
<evidence type="ECO:0000259" key="11">
    <source>
        <dbReference type="PROSITE" id="PS51382"/>
    </source>
</evidence>
<feature type="region of interest" description="Disordered" evidence="10">
    <location>
        <begin position="1186"/>
        <end position="1207"/>
    </location>
</feature>
<dbReference type="OrthoDB" id="276989at2759"/>
<evidence type="ECO:0000256" key="8">
    <source>
        <dbReference type="PROSITE-ProRule" id="PRU00282"/>
    </source>
</evidence>
<evidence type="ECO:0000256" key="6">
    <source>
        <dbReference type="ARBA" id="ARBA00022989"/>
    </source>
</evidence>
<dbReference type="SUPFAM" id="SSF103506">
    <property type="entry name" value="Mitochondrial carrier"/>
    <property type="match status" value="1"/>
</dbReference>
<dbReference type="Gene3D" id="1.50.40.10">
    <property type="entry name" value="Mitochondrial carrier domain"/>
    <property type="match status" value="1"/>
</dbReference>
<dbReference type="PANTHER" id="PTHR45667">
    <property type="entry name" value="S-ADENOSYLMETHIONINE MITOCHONDRIAL CARRIER PROTEIN"/>
    <property type="match status" value="1"/>
</dbReference>
<comment type="caution">
    <text evidence="12">The sequence shown here is derived from an EMBL/GenBank/DDBJ whole genome shotgun (WGS) entry which is preliminary data.</text>
</comment>
<dbReference type="Proteomes" id="UP000601435">
    <property type="component" value="Unassembled WGS sequence"/>
</dbReference>
<feature type="region of interest" description="Disordered" evidence="10">
    <location>
        <begin position="1342"/>
        <end position="1396"/>
    </location>
</feature>
<evidence type="ECO:0000256" key="7">
    <source>
        <dbReference type="ARBA" id="ARBA00023136"/>
    </source>
</evidence>
<dbReference type="SUPFAM" id="SSF75011">
    <property type="entry name" value="3-carboxy-cis,cis-mucoante lactonizing enzyme"/>
    <property type="match status" value="1"/>
</dbReference>
<evidence type="ECO:0000256" key="9">
    <source>
        <dbReference type="SAM" id="Coils"/>
    </source>
</evidence>
<comment type="subcellular location">
    <subcellularLocation>
        <location evidence="1">Membrane</location>
        <topology evidence="1">Multi-pass membrane protein</topology>
    </subcellularLocation>
</comment>
<dbReference type="InterPro" id="IPR004331">
    <property type="entry name" value="SPX_dom"/>
</dbReference>
<dbReference type="PROSITE" id="PS51382">
    <property type="entry name" value="SPX"/>
    <property type="match status" value="1"/>
</dbReference>
<dbReference type="EMBL" id="CAJNJA010012487">
    <property type="protein sequence ID" value="CAE7297878.1"/>
    <property type="molecule type" value="Genomic_DNA"/>
</dbReference>
<proteinExistence type="inferred from homology"/>
<dbReference type="PROSITE" id="PS50920">
    <property type="entry name" value="SOLCAR"/>
    <property type="match status" value="3"/>
</dbReference>